<dbReference type="Proteomes" id="UP001141806">
    <property type="component" value="Unassembled WGS sequence"/>
</dbReference>
<sequence>MKISFVMYGRPRESLSISNCLRSSLTVSDSTIVLRGGTSTLDLVKFHGDSYRLIWEVAFSGLNIEDLNLSKQRILIYSGLCFLPDSDLVAIWIEHQFPALFGKMFPLSCHFHHSRRERESCRKMDLGFLGFDRLIDRGRIIKIRKILKKFQKEK</sequence>
<protein>
    <submittedName>
        <fullName evidence="1">Uncharacterized protein</fullName>
    </submittedName>
</protein>
<dbReference type="OrthoDB" id="1751573at2759"/>
<comment type="caution">
    <text evidence="1">The sequence shown here is derived from an EMBL/GenBank/DDBJ whole genome shotgun (WGS) entry which is preliminary data.</text>
</comment>
<dbReference type="EMBL" id="JAMYWD010000011">
    <property type="protein sequence ID" value="KAJ4957087.1"/>
    <property type="molecule type" value="Genomic_DNA"/>
</dbReference>
<reference evidence="1" key="1">
    <citation type="journal article" date="2023" name="Plant J.">
        <title>The genome of the king protea, Protea cynaroides.</title>
        <authorList>
            <person name="Chang J."/>
            <person name="Duong T.A."/>
            <person name="Schoeman C."/>
            <person name="Ma X."/>
            <person name="Roodt D."/>
            <person name="Barker N."/>
            <person name="Li Z."/>
            <person name="Van de Peer Y."/>
            <person name="Mizrachi E."/>
        </authorList>
    </citation>
    <scope>NUCLEOTIDE SEQUENCE</scope>
    <source>
        <tissue evidence="1">Young leaves</tissue>
    </source>
</reference>
<name>A0A9Q0H3T5_9MAGN</name>
<gene>
    <name evidence="1" type="ORF">NE237_013870</name>
</gene>
<dbReference type="AlphaFoldDB" id="A0A9Q0H3T5"/>
<evidence type="ECO:0000313" key="1">
    <source>
        <dbReference type="EMBL" id="KAJ4957087.1"/>
    </source>
</evidence>
<organism evidence="1 2">
    <name type="scientific">Protea cynaroides</name>
    <dbReference type="NCBI Taxonomy" id="273540"/>
    <lineage>
        <taxon>Eukaryota</taxon>
        <taxon>Viridiplantae</taxon>
        <taxon>Streptophyta</taxon>
        <taxon>Embryophyta</taxon>
        <taxon>Tracheophyta</taxon>
        <taxon>Spermatophyta</taxon>
        <taxon>Magnoliopsida</taxon>
        <taxon>Proteales</taxon>
        <taxon>Proteaceae</taxon>
        <taxon>Protea</taxon>
    </lineage>
</organism>
<evidence type="ECO:0000313" key="2">
    <source>
        <dbReference type="Proteomes" id="UP001141806"/>
    </source>
</evidence>
<accession>A0A9Q0H3T5</accession>
<keyword evidence="2" id="KW-1185">Reference proteome</keyword>
<proteinExistence type="predicted"/>